<dbReference type="GO" id="GO:0004784">
    <property type="term" value="F:superoxide dismutase activity"/>
    <property type="evidence" value="ECO:0007669"/>
    <property type="project" value="UniProtKB-EC"/>
</dbReference>
<organism evidence="4 5">
    <name type="scientific">Strongylus vulgaris</name>
    <name type="common">Blood worm</name>
    <dbReference type="NCBI Taxonomy" id="40348"/>
    <lineage>
        <taxon>Eukaryota</taxon>
        <taxon>Metazoa</taxon>
        <taxon>Ecdysozoa</taxon>
        <taxon>Nematoda</taxon>
        <taxon>Chromadorea</taxon>
        <taxon>Rhabditida</taxon>
        <taxon>Rhabditina</taxon>
        <taxon>Rhabditomorpha</taxon>
        <taxon>Strongyloidea</taxon>
        <taxon>Strongylidae</taxon>
        <taxon>Strongylus</taxon>
    </lineage>
</organism>
<dbReference type="AlphaFoldDB" id="A0A3P7IMM4"/>
<dbReference type="EC" id="1.15.1.1" evidence="1"/>
<reference evidence="4 5" key="1">
    <citation type="submission" date="2018-11" db="EMBL/GenBank/DDBJ databases">
        <authorList>
            <consortium name="Pathogen Informatics"/>
        </authorList>
    </citation>
    <scope>NUCLEOTIDE SEQUENCE [LARGE SCALE GENOMIC DNA]</scope>
</reference>
<dbReference type="GO" id="GO:0005507">
    <property type="term" value="F:copper ion binding"/>
    <property type="evidence" value="ECO:0007669"/>
    <property type="project" value="InterPro"/>
</dbReference>
<comment type="catalytic activity">
    <reaction evidence="1">
        <text>2 superoxide + 2 H(+) = H2O2 + O2</text>
        <dbReference type="Rhea" id="RHEA:20696"/>
        <dbReference type="ChEBI" id="CHEBI:15378"/>
        <dbReference type="ChEBI" id="CHEBI:15379"/>
        <dbReference type="ChEBI" id="CHEBI:16240"/>
        <dbReference type="ChEBI" id="CHEBI:18421"/>
        <dbReference type="EC" id="1.15.1.1"/>
    </reaction>
</comment>
<dbReference type="PROSITE" id="PS00332">
    <property type="entry name" value="SOD_CU_ZN_2"/>
    <property type="match status" value="1"/>
</dbReference>
<gene>
    <name evidence="4" type="ORF">SVUK_LOCUS6164</name>
</gene>
<evidence type="ECO:0000259" key="3">
    <source>
        <dbReference type="Pfam" id="PF00080"/>
    </source>
</evidence>
<dbReference type="PANTHER" id="PTHR10003">
    <property type="entry name" value="SUPEROXIDE DISMUTASE CU-ZN -RELATED"/>
    <property type="match status" value="1"/>
</dbReference>
<evidence type="ECO:0000256" key="1">
    <source>
        <dbReference type="RuleBase" id="RU000393"/>
    </source>
</evidence>
<comment type="function">
    <text evidence="1">Destroys radicals which are normally produced within the cells and which are toxic to biological systems.</text>
</comment>
<keyword evidence="1" id="KW-0862">Zinc</keyword>
<keyword evidence="1" id="KW-0560">Oxidoreductase</keyword>
<dbReference type="Gene3D" id="2.60.40.200">
    <property type="entry name" value="Superoxide dismutase, copper/zinc binding domain"/>
    <property type="match status" value="1"/>
</dbReference>
<comment type="cofactor">
    <cofactor evidence="1">
        <name>Zn(2+)</name>
        <dbReference type="ChEBI" id="CHEBI:29105"/>
    </cofactor>
    <text evidence="1">Binds 1 zinc ion per subunit.</text>
</comment>
<dbReference type="CDD" id="cd00305">
    <property type="entry name" value="Cu-Zn_Superoxide_Dismutase"/>
    <property type="match status" value="1"/>
</dbReference>
<proteinExistence type="inferred from homology"/>
<feature type="chain" id="PRO_5018045908" description="Superoxide dismutase [Cu-Zn]" evidence="2">
    <location>
        <begin position="18"/>
        <end position="215"/>
    </location>
</feature>
<protein>
    <recommendedName>
        <fullName evidence="1">Superoxide dismutase [Cu-Zn]</fullName>
        <ecNumber evidence="1">1.15.1.1</ecNumber>
    </recommendedName>
</protein>
<dbReference type="PRINTS" id="PR00068">
    <property type="entry name" value="CUZNDISMTASE"/>
</dbReference>
<evidence type="ECO:0000313" key="5">
    <source>
        <dbReference type="Proteomes" id="UP000270094"/>
    </source>
</evidence>
<dbReference type="SUPFAM" id="SSF49329">
    <property type="entry name" value="Cu,Zn superoxide dismutase-like"/>
    <property type="match status" value="1"/>
</dbReference>
<keyword evidence="1" id="KW-0186">Copper</keyword>
<dbReference type="OrthoDB" id="2015551at2759"/>
<dbReference type="Pfam" id="PF00080">
    <property type="entry name" value="Sod_Cu"/>
    <property type="match status" value="2"/>
</dbReference>
<name>A0A3P7IMM4_STRVU</name>
<feature type="domain" description="Superoxide dismutase copper/zinc binding" evidence="3">
    <location>
        <begin position="48"/>
        <end position="125"/>
    </location>
</feature>
<dbReference type="InterPro" id="IPR018152">
    <property type="entry name" value="SOD_Cu/Zn_BS"/>
</dbReference>
<dbReference type="InterPro" id="IPR036423">
    <property type="entry name" value="SOD-like_Cu/Zn_dom_sf"/>
</dbReference>
<evidence type="ECO:0000313" key="4">
    <source>
        <dbReference type="EMBL" id="VDM71166.1"/>
    </source>
</evidence>
<feature type="signal peptide" evidence="2">
    <location>
        <begin position="1"/>
        <end position="17"/>
    </location>
</feature>
<keyword evidence="5" id="KW-1185">Reference proteome</keyword>
<dbReference type="InterPro" id="IPR024134">
    <property type="entry name" value="SOD_Cu/Zn_/chaperone"/>
</dbReference>
<keyword evidence="2" id="KW-0732">Signal</keyword>
<feature type="domain" description="Superoxide dismutase copper/zinc binding" evidence="3">
    <location>
        <begin position="154"/>
        <end position="212"/>
    </location>
</feature>
<evidence type="ECO:0000256" key="2">
    <source>
        <dbReference type="SAM" id="SignalP"/>
    </source>
</evidence>
<dbReference type="EMBL" id="UYYB01019132">
    <property type="protein sequence ID" value="VDM71166.1"/>
    <property type="molecule type" value="Genomic_DNA"/>
</dbReference>
<comment type="similarity">
    <text evidence="1">Belongs to the Cu-Zn superoxide dismutase family.</text>
</comment>
<dbReference type="Proteomes" id="UP000270094">
    <property type="component" value="Unassembled WGS sequence"/>
</dbReference>
<accession>A0A3P7IMM4</accession>
<comment type="cofactor">
    <cofactor evidence="1">
        <name>Cu cation</name>
        <dbReference type="ChEBI" id="CHEBI:23378"/>
    </cofactor>
    <text evidence="1">Binds 1 copper ion per subunit.</text>
</comment>
<dbReference type="InterPro" id="IPR001424">
    <property type="entry name" value="SOD_Cu_Zn_dom"/>
</dbReference>
<keyword evidence="1" id="KW-0479">Metal-binding</keyword>
<sequence>MLVVILLIIAAIHLSECCLFGIEPLGIIKARAVIYRAVPGGNPTTPIGVVDLTQIGCTLAGTIYGLTPGLHGFHVHEIGNLGNGCLAAGSHFNPANMTHGAPSDSIRHVGDLGNVKAQVGTMRIQNIFRAIRRTITQRKALKRSYPNTLAHFFDSGVAAFYMYDSQITLNGPNNIVGKTLVIHDNVDDLGRGNHPDSKTTGNAGGRFGCGIIKLI</sequence>